<dbReference type="Proteomes" id="UP001279734">
    <property type="component" value="Unassembled WGS sequence"/>
</dbReference>
<dbReference type="Pfam" id="PF04520">
    <property type="entry name" value="Senescence_reg"/>
    <property type="match status" value="1"/>
</dbReference>
<evidence type="ECO:0000256" key="1">
    <source>
        <dbReference type="ARBA" id="ARBA00034773"/>
    </source>
</evidence>
<dbReference type="InterPro" id="IPR007608">
    <property type="entry name" value="Senescence_reg_S40"/>
</dbReference>
<dbReference type="GO" id="GO:0010150">
    <property type="term" value="P:leaf senescence"/>
    <property type="evidence" value="ECO:0007669"/>
    <property type="project" value="UniProtKB-ARBA"/>
</dbReference>
<evidence type="ECO:0000313" key="4">
    <source>
        <dbReference type="Proteomes" id="UP001279734"/>
    </source>
</evidence>
<sequence>MVEEFQETEILFCDSDSDQSVEINEVGGFCCNGREMKQKRRRRRWRKKKMKKKQSSSAPLDIPRKIFQENIQNDEISELVDDDGKMVPPHVIVSRRFAAKIACSVYTDDGRKLKGMNLCRVRNSILRMTGFLET</sequence>
<comment type="caution">
    <text evidence="3">The sequence shown here is derived from an EMBL/GenBank/DDBJ whole genome shotgun (WGS) entry which is preliminary data.</text>
</comment>
<dbReference type="PANTHER" id="PTHR33083">
    <property type="entry name" value="EXPRESSED PROTEIN"/>
    <property type="match status" value="1"/>
</dbReference>
<comment type="similarity">
    <text evidence="1">Belongs to the senescence regulator S40 family.</text>
</comment>
<feature type="region of interest" description="Disordered" evidence="2">
    <location>
        <begin position="38"/>
        <end position="61"/>
    </location>
</feature>
<gene>
    <name evidence="3" type="ORF">Nepgr_032085</name>
</gene>
<feature type="compositionally biased region" description="Basic residues" evidence="2">
    <location>
        <begin position="38"/>
        <end position="54"/>
    </location>
</feature>
<proteinExistence type="inferred from homology"/>
<organism evidence="3 4">
    <name type="scientific">Nepenthes gracilis</name>
    <name type="common">Slender pitcher plant</name>
    <dbReference type="NCBI Taxonomy" id="150966"/>
    <lineage>
        <taxon>Eukaryota</taxon>
        <taxon>Viridiplantae</taxon>
        <taxon>Streptophyta</taxon>
        <taxon>Embryophyta</taxon>
        <taxon>Tracheophyta</taxon>
        <taxon>Spermatophyta</taxon>
        <taxon>Magnoliopsida</taxon>
        <taxon>eudicotyledons</taxon>
        <taxon>Gunneridae</taxon>
        <taxon>Pentapetalae</taxon>
        <taxon>Caryophyllales</taxon>
        <taxon>Nepenthaceae</taxon>
        <taxon>Nepenthes</taxon>
    </lineage>
</organism>
<protein>
    <recommendedName>
        <fullName evidence="5">Senescence regulator</fullName>
    </recommendedName>
</protein>
<evidence type="ECO:0000313" key="3">
    <source>
        <dbReference type="EMBL" id="GMH30242.1"/>
    </source>
</evidence>
<keyword evidence="4" id="KW-1185">Reference proteome</keyword>
<dbReference type="EMBL" id="BSYO01000038">
    <property type="protein sequence ID" value="GMH30242.1"/>
    <property type="molecule type" value="Genomic_DNA"/>
</dbReference>
<dbReference type="PANTHER" id="PTHR33083:SF49">
    <property type="entry name" value="SENESCENCE REGULATOR"/>
    <property type="match status" value="1"/>
</dbReference>
<reference evidence="3" key="1">
    <citation type="submission" date="2023-05" db="EMBL/GenBank/DDBJ databases">
        <title>Nepenthes gracilis genome sequencing.</title>
        <authorList>
            <person name="Fukushima K."/>
        </authorList>
    </citation>
    <scope>NUCLEOTIDE SEQUENCE</scope>
    <source>
        <strain evidence="3">SING2019-196</strain>
    </source>
</reference>
<dbReference type="AlphaFoldDB" id="A0AAD3TK67"/>
<name>A0AAD3TK67_NEPGR</name>
<evidence type="ECO:0008006" key="5">
    <source>
        <dbReference type="Google" id="ProtNLM"/>
    </source>
</evidence>
<accession>A0AAD3TK67</accession>
<evidence type="ECO:0000256" key="2">
    <source>
        <dbReference type="SAM" id="MobiDB-lite"/>
    </source>
</evidence>